<dbReference type="RefSeq" id="WP_198766328.1">
    <property type="nucleotide sequence ID" value="NZ_JAEACF010000001.1"/>
</dbReference>
<feature type="transmembrane region" description="Helical" evidence="1">
    <location>
        <begin position="6"/>
        <end position="24"/>
    </location>
</feature>
<proteinExistence type="predicted"/>
<accession>A0ABV2LPY5</accession>
<dbReference type="Proteomes" id="UP001549097">
    <property type="component" value="Unassembled WGS sequence"/>
</dbReference>
<gene>
    <name evidence="2" type="ORF">ABID52_003218</name>
</gene>
<evidence type="ECO:0000313" key="2">
    <source>
        <dbReference type="EMBL" id="MET3729637.1"/>
    </source>
</evidence>
<sequence>MRLESFLVWGMSAIFLVLLLLIYTKKANREESNIGWKLIGYFLLGTFTFRIESLVLPVGIAIFFTLFSS</sequence>
<organism evidence="2 3">
    <name type="scientific">Fictibacillus halophilus</name>
    <dbReference type="NCBI Taxonomy" id="1610490"/>
    <lineage>
        <taxon>Bacteria</taxon>
        <taxon>Bacillati</taxon>
        <taxon>Bacillota</taxon>
        <taxon>Bacilli</taxon>
        <taxon>Bacillales</taxon>
        <taxon>Fictibacillaceae</taxon>
        <taxon>Fictibacillus</taxon>
    </lineage>
</organism>
<dbReference type="EMBL" id="JBEPMP010000001">
    <property type="protein sequence ID" value="MET3729637.1"/>
    <property type="molecule type" value="Genomic_DNA"/>
</dbReference>
<comment type="caution">
    <text evidence="2">The sequence shown here is derived from an EMBL/GenBank/DDBJ whole genome shotgun (WGS) entry which is preliminary data.</text>
</comment>
<keyword evidence="3" id="KW-1185">Reference proteome</keyword>
<evidence type="ECO:0000313" key="3">
    <source>
        <dbReference type="Proteomes" id="UP001549097"/>
    </source>
</evidence>
<feature type="transmembrane region" description="Helical" evidence="1">
    <location>
        <begin position="36"/>
        <end position="67"/>
    </location>
</feature>
<keyword evidence="1" id="KW-1133">Transmembrane helix</keyword>
<protein>
    <submittedName>
        <fullName evidence="2">Phosphoglycerol transferase MdoB-like AlkP superfamily enzyme</fullName>
    </submittedName>
</protein>
<reference evidence="2 3" key="1">
    <citation type="submission" date="2024-06" db="EMBL/GenBank/DDBJ databases">
        <title>Genomic Encyclopedia of Type Strains, Phase IV (KMG-IV): sequencing the most valuable type-strain genomes for metagenomic binning, comparative biology and taxonomic classification.</title>
        <authorList>
            <person name="Goeker M."/>
        </authorList>
    </citation>
    <scope>NUCLEOTIDE SEQUENCE [LARGE SCALE GENOMIC DNA]</scope>
    <source>
        <strain evidence="2 3">DSM 100124</strain>
    </source>
</reference>
<evidence type="ECO:0000256" key="1">
    <source>
        <dbReference type="SAM" id="Phobius"/>
    </source>
</evidence>
<keyword evidence="1" id="KW-0812">Transmembrane</keyword>
<name>A0ABV2LPY5_9BACL</name>
<keyword evidence="1" id="KW-0472">Membrane</keyword>